<reference evidence="1" key="1">
    <citation type="submission" date="2014-09" db="EMBL/GenBank/DDBJ databases">
        <authorList>
            <person name="Magalhaes I.L.F."/>
            <person name="Oliveira U."/>
            <person name="Santos F.R."/>
            <person name="Vidigal T.H.D.A."/>
            <person name="Brescovit A.D."/>
            <person name="Santos A.J."/>
        </authorList>
    </citation>
    <scope>NUCLEOTIDE SEQUENCE</scope>
    <source>
        <tissue evidence="1">Shoot tissue taken approximately 20 cm above the soil surface</tissue>
    </source>
</reference>
<proteinExistence type="predicted"/>
<evidence type="ECO:0000313" key="1">
    <source>
        <dbReference type="EMBL" id="JAD51638.1"/>
    </source>
</evidence>
<organism evidence="1">
    <name type="scientific">Arundo donax</name>
    <name type="common">Giant reed</name>
    <name type="synonym">Donax arundinaceus</name>
    <dbReference type="NCBI Taxonomy" id="35708"/>
    <lineage>
        <taxon>Eukaryota</taxon>
        <taxon>Viridiplantae</taxon>
        <taxon>Streptophyta</taxon>
        <taxon>Embryophyta</taxon>
        <taxon>Tracheophyta</taxon>
        <taxon>Spermatophyta</taxon>
        <taxon>Magnoliopsida</taxon>
        <taxon>Liliopsida</taxon>
        <taxon>Poales</taxon>
        <taxon>Poaceae</taxon>
        <taxon>PACMAD clade</taxon>
        <taxon>Arundinoideae</taxon>
        <taxon>Arundineae</taxon>
        <taxon>Arundo</taxon>
    </lineage>
</organism>
<sequence length="49" mass="5406">MSSDTRRQARPTLSAKVTLFVSCLANSQRSRSHFPGEGASLVDCLLYTF</sequence>
<dbReference type="EMBL" id="GBRH01246257">
    <property type="protein sequence ID" value="JAD51638.1"/>
    <property type="molecule type" value="Transcribed_RNA"/>
</dbReference>
<protein>
    <submittedName>
        <fullName evidence="1">Uncharacterized protein</fullName>
    </submittedName>
</protein>
<reference evidence="1" key="2">
    <citation type="journal article" date="2015" name="Data Brief">
        <title>Shoot transcriptome of the giant reed, Arundo donax.</title>
        <authorList>
            <person name="Barrero R.A."/>
            <person name="Guerrero F.D."/>
            <person name="Moolhuijzen P."/>
            <person name="Goolsby J.A."/>
            <person name="Tidwell J."/>
            <person name="Bellgard S.E."/>
            <person name="Bellgard M.I."/>
        </authorList>
    </citation>
    <scope>NUCLEOTIDE SEQUENCE</scope>
    <source>
        <tissue evidence="1">Shoot tissue taken approximately 20 cm above the soil surface</tissue>
    </source>
</reference>
<accession>A0A0A9AP74</accession>
<name>A0A0A9AP74_ARUDO</name>
<dbReference type="AlphaFoldDB" id="A0A0A9AP74"/>